<feature type="chain" id="PRO_5046037234" evidence="1">
    <location>
        <begin position="23"/>
        <end position="277"/>
    </location>
</feature>
<protein>
    <submittedName>
        <fullName evidence="2">FxLYD domain-containing protein</fullName>
    </submittedName>
</protein>
<dbReference type="EMBL" id="JASJEX010000003">
    <property type="protein sequence ID" value="MDJ1129861.1"/>
    <property type="molecule type" value="Genomic_DNA"/>
</dbReference>
<evidence type="ECO:0000256" key="1">
    <source>
        <dbReference type="SAM" id="SignalP"/>
    </source>
</evidence>
<evidence type="ECO:0000313" key="3">
    <source>
        <dbReference type="Proteomes" id="UP001431693"/>
    </source>
</evidence>
<gene>
    <name evidence="2" type="ORF">QJ043_07200</name>
</gene>
<organism evidence="2 3">
    <name type="scientific">Kribbibacterium absianum</name>
    <dbReference type="NCBI Taxonomy" id="3044210"/>
    <lineage>
        <taxon>Bacteria</taxon>
        <taxon>Bacillati</taxon>
        <taxon>Actinomycetota</taxon>
        <taxon>Coriobacteriia</taxon>
        <taxon>Coriobacteriales</taxon>
        <taxon>Kribbibacteriaceae</taxon>
        <taxon>Kribbibacterium</taxon>
    </lineage>
</organism>
<comment type="caution">
    <text evidence="2">The sequence shown here is derived from an EMBL/GenBank/DDBJ whole genome shotgun (WGS) entry which is preliminary data.</text>
</comment>
<keyword evidence="1" id="KW-0732">Signal</keyword>
<dbReference type="Proteomes" id="UP001431693">
    <property type="component" value="Unassembled WGS sequence"/>
</dbReference>
<dbReference type="NCBIfam" id="NF038353">
    <property type="entry name" value="FxLYD_dom"/>
    <property type="match status" value="1"/>
</dbReference>
<name>A0ABT6ZLD8_9ACTN</name>
<reference evidence="2" key="1">
    <citation type="submission" date="2023-05" db="EMBL/GenBank/DDBJ databases">
        <title>[olsenella] sp. nov., isolated from a pig farm feces dump.</title>
        <authorList>
            <person name="Chang Y.-H."/>
        </authorList>
    </citation>
    <scope>NUCLEOTIDE SEQUENCE</scope>
    <source>
        <strain evidence="2">YH-ols2217</strain>
    </source>
</reference>
<accession>A0ABT6ZLD8</accession>
<sequence>MRKLLVGVVGLSLLTSVPFITACGSNAAMDAAQAEAEENKVDYADDEAMSIIASGLEARSKKIDDMTAQLGTNLFDNEQMLAVVNSELDITSQLKNRQFEDTVLQADVLSYINLLQQQLDVIDTYSIDSMEYADKWTSVYDERSSLLKKFVDEYGLTVEGESAQSGLQEIVRNANAVNEKADEQKKVDAIVNGLTWDKTDDGYGYYTYTCVLENTSDLTFSSFNLTLALYDAEGVRMGETWVGSSTAWQPGEKVRFEAASDIDAAEVKTEVDWYEVA</sequence>
<evidence type="ECO:0000313" key="2">
    <source>
        <dbReference type="EMBL" id="MDJ1129861.1"/>
    </source>
</evidence>
<proteinExistence type="predicted"/>
<feature type="signal peptide" evidence="1">
    <location>
        <begin position="1"/>
        <end position="22"/>
    </location>
</feature>
<dbReference type="RefSeq" id="WP_283712982.1">
    <property type="nucleotide sequence ID" value="NZ_JASJEW010000002.1"/>
</dbReference>
<dbReference type="PROSITE" id="PS51257">
    <property type="entry name" value="PROKAR_LIPOPROTEIN"/>
    <property type="match status" value="1"/>
</dbReference>
<keyword evidence="3" id="KW-1185">Reference proteome</keyword>
<dbReference type="InterPro" id="IPR047676">
    <property type="entry name" value="FxLYD_dom"/>
</dbReference>